<dbReference type="InterPro" id="IPR011576">
    <property type="entry name" value="Pyridox_Oxase_N"/>
</dbReference>
<proteinExistence type="predicted"/>
<feature type="domain" description="Pyridoxamine 5'-phosphate oxidase N-terminal" evidence="1">
    <location>
        <begin position="25"/>
        <end position="134"/>
    </location>
</feature>
<dbReference type="SUPFAM" id="SSF50475">
    <property type="entry name" value="FMN-binding split barrel"/>
    <property type="match status" value="1"/>
</dbReference>
<dbReference type="Pfam" id="PF01243">
    <property type="entry name" value="PNPOx_N"/>
    <property type="match status" value="1"/>
</dbReference>
<dbReference type="Gene3D" id="2.30.110.10">
    <property type="entry name" value="Electron Transport, Fmn-binding Protein, Chain A"/>
    <property type="match status" value="1"/>
</dbReference>
<accession>A0A117PRQ8</accession>
<evidence type="ECO:0000259" key="1">
    <source>
        <dbReference type="Pfam" id="PF01243"/>
    </source>
</evidence>
<organism evidence="2 3">
    <name type="scientific">Streptomyces pseudovenezuelae</name>
    <dbReference type="NCBI Taxonomy" id="67350"/>
    <lineage>
        <taxon>Bacteria</taxon>
        <taxon>Bacillati</taxon>
        <taxon>Actinomycetota</taxon>
        <taxon>Actinomycetes</taxon>
        <taxon>Kitasatosporales</taxon>
        <taxon>Streptomycetaceae</taxon>
        <taxon>Streptomyces</taxon>
        <taxon>Streptomyces aurantiacus group</taxon>
    </lineage>
</organism>
<protein>
    <submittedName>
        <fullName evidence="2">Pyridoxamine 5'-phosphate oxidase</fullName>
    </submittedName>
</protein>
<dbReference type="Proteomes" id="UP000053039">
    <property type="component" value="Unassembled WGS sequence"/>
</dbReference>
<dbReference type="RefSeq" id="WP_031051557.1">
    <property type="nucleotide sequence ID" value="NZ_KQ948146.1"/>
</dbReference>
<gene>
    <name evidence="2" type="ORF">AQI94_13290</name>
</gene>
<dbReference type="EMBL" id="LMWM01000011">
    <property type="protein sequence ID" value="KUM88073.1"/>
    <property type="molecule type" value="Genomic_DNA"/>
</dbReference>
<dbReference type="AlphaFoldDB" id="A0A117PRQ8"/>
<sequence>MAPQPPRPAEQRKKDTLHRLEHDEDVWVATAPDDGSGVPYLVPLSFLWDGSTLLIATPAASPTGRNLKSTGRVRIGLGPTRDVVMIEGTVDTVTQDELSAREGDRFAGRTGFDPRQLTTPYLYFRVHPQRVQAWREENELKGRELMRDGQWLVAD</sequence>
<evidence type="ECO:0000313" key="3">
    <source>
        <dbReference type="Proteomes" id="UP000053039"/>
    </source>
</evidence>
<dbReference type="OrthoDB" id="3627463at2"/>
<evidence type="ECO:0000313" key="2">
    <source>
        <dbReference type="EMBL" id="KUM88073.1"/>
    </source>
</evidence>
<name>A0A117PRQ8_9ACTN</name>
<dbReference type="InterPro" id="IPR012349">
    <property type="entry name" value="Split_barrel_FMN-bd"/>
</dbReference>
<reference evidence="2 3" key="1">
    <citation type="submission" date="2015-10" db="EMBL/GenBank/DDBJ databases">
        <title>Draft genome sequence of Streptomyces pseudovenezuelae DSM 40212, type strain for the species Streptomyces pseudovenezuelae.</title>
        <authorList>
            <person name="Ruckert C."/>
            <person name="Winkler A."/>
            <person name="Kalinowski J."/>
            <person name="Kampfer P."/>
            <person name="Glaeser S."/>
        </authorList>
    </citation>
    <scope>NUCLEOTIDE SEQUENCE [LARGE SCALE GENOMIC DNA]</scope>
    <source>
        <strain evidence="2 3">DSM 40212</strain>
    </source>
</reference>
<comment type="caution">
    <text evidence="2">The sequence shown here is derived from an EMBL/GenBank/DDBJ whole genome shotgun (WGS) entry which is preliminary data.</text>
</comment>